<reference evidence="3" key="1">
    <citation type="submission" date="2012-04" db="EMBL/GenBank/DDBJ databases">
        <authorList>
            <person name="Borisov I.G."/>
            <person name="Ivanikova N.V."/>
            <person name="Pinevich A.V."/>
        </authorList>
    </citation>
    <scope>NUCLEOTIDE SEQUENCE</scope>
    <source>
        <strain evidence="3">CALU 1027</strain>
    </source>
</reference>
<dbReference type="GO" id="GO:0005886">
    <property type="term" value="C:plasma membrane"/>
    <property type="evidence" value="ECO:0007669"/>
    <property type="project" value="TreeGrafter"/>
</dbReference>
<keyword evidence="2" id="KW-0808">Transferase</keyword>
<name>A0A0M2PXM3_PROHO</name>
<protein>
    <submittedName>
        <fullName evidence="3">Cephalosporin hydroxylase</fullName>
    </submittedName>
</protein>
<dbReference type="SUPFAM" id="SSF53335">
    <property type="entry name" value="S-adenosyl-L-methionine-dependent methyltransferases"/>
    <property type="match status" value="1"/>
</dbReference>
<evidence type="ECO:0000256" key="2">
    <source>
        <dbReference type="ARBA" id="ARBA00022679"/>
    </source>
</evidence>
<dbReference type="GO" id="GO:0008610">
    <property type="term" value="P:lipid biosynthetic process"/>
    <property type="evidence" value="ECO:0007669"/>
    <property type="project" value="InterPro"/>
</dbReference>
<dbReference type="InterPro" id="IPR029063">
    <property type="entry name" value="SAM-dependent_MTases_sf"/>
</dbReference>
<sequence length="255" mass="29101">MKDQFYDLTQQWLCEAISRKYAYGFTWLNQKIIQIPQDIYAIQEIIWRIKPDLIIETGVAHGGSLILSASMLALIDYCEAISSNQKSLDLYRPNKLVIGVDIEIRRSNRDSIETHPLSKMIELVEGSSTDLSIIDHIKSRAKKSKKILVFLDSNHTHNHVLQELKAYAPLVSIDSYCVVWDTGIEDLPSGFITDRPWGKGNNPKTAVIEYLRELESGLYRGLDNHRLKFVVDHKIEDSIIITAAPHGFLKRVKVL</sequence>
<dbReference type="PANTHER" id="PTHR40048:SF1">
    <property type="entry name" value="RHAMNOSYL O-METHYLTRANSFERASE"/>
    <property type="match status" value="1"/>
</dbReference>
<dbReference type="Proteomes" id="UP000034681">
    <property type="component" value="Unassembled WGS sequence"/>
</dbReference>
<dbReference type="PANTHER" id="PTHR40048">
    <property type="entry name" value="RHAMNOSYL O-METHYLTRANSFERASE"/>
    <property type="match status" value="1"/>
</dbReference>
<evidence type="ECO:0000256" key="1">
    <source>
        <dbReference type="ARBA" id="ARBA00022603"/>
    </source>
</evidence>
<dbReference type="STRING" id="317619.GCA_000332315_02193"/>
<dbReference type="Pfam" id="PF04989">
    <property type="entry name" value="RMNT_CmcI"/>
    <property type="match status" value="1"/>
</dbReference>
<evidence type="ECO:0000313" key="4">
    <source>
        <dbReference type="Proteomes" id="UP000034681"/>
    </source>
</evidence>
<organism evidence="3 4">
    <name type="scientific">Prochlorothrix hollandica PCC 9006 = CALU 1027</name>
    <dbReference type="NCBI Taxonomy" id="317619"/>
    <lineage>
        <taxon>Bacteria</taxon>
        <taxon>Bacillati</taxon>
        <taxon>Cyanobacteriota</taxon>
        <taxon>Cyanophyceae</taxon>
        <taxon>Prochlorotrichales</taxon>
        <taxon>Prochlorotrichaceae</taxon>
        <taxon>Prochlorothrix</taxon>
    </lineage>
</organism>
<dbReference type="EMBL" id="AJTX02000006">
    <property type="protein sequence ID" value="KKI99136.1"/>
    <property type="molecule type" value="Genomic_DNA"/>
</dbReference>
<evidence type="ECO:0000313" key="3">
    <source>
        <dbReference type="EMBL" id="KKI99136.1"/>
    </source>
</evidence>
<dbReference type="InterPro" id="IPR007072">
    <property type="entry name" value="RNMT_CmcI"/>
</dbReference>
<keyword evidence="4" id="KW-1185">Reference proteome</keyword>
<dbReference type="OrthoDB" id="189417at2"/>
<dbReference type="GO" id="GO:0008168">
    <property type="term" value="F:methyltransferase activity"/>
    <property type="evidence" value="ECO:0007669"/>
    <property type="project" value="UniProtKB-KW"/>
</dbReference>
<dbReference type="GO" id="GO:0032259">
    <property type="term" value="P:methylation"/>
    <property type="evidence" value="ECO:0007669"/>
    <property type="project" value="UniProtKB-KW"/>
</dbReference>
<dbReference type="GO" id="GO:0071770">
    <property type="term" value="P:DIM/DIP cell wall layer assembly"/>
    <property type="evidence" value="ECO:0007669"/>
    <property type="project" value="TreeGrafter"/>
</dbReference>
<gene>
    <name evidence="3" type="ORF">PROH_15285</name>
</gene>
<comment type="caution">
    <text evidence="3">The sequence shown here is derived from an EMBL/GenBank/DDBJ whole genome shotgun (WGS) entry which is preliminary data.</text>
</comment>
<dbReference type="Gene3D" id="3.40.50.150">
    <property type="entry name" value="Vaccinia Virus protein VP39"/>
    <property type="match status" value="1"/>
</dbReference>
<keyword evidence="1" id="KW-0489">Methyltransferase</keyword>
<proteinExistence type="predicted"/>
<dbReference type="AlphaFoldDB" id="A0A0M2PXM3"/>
<accession>A0A0M2PXM3</accession>
<dbReference type="RefSeq" id="WP_017712612.1">
    <property type="nucleotide sequence ID" value="NZ_KB235937.1"/>
</dbReference>